<name>A0A0E9NQT9_SAICN</name>
<accession>A0A0E9NQT9</accession>
<proteinExistence type="predicted"/>
<evidence type="ECO:0000256" key="2">
    <source>
        <dbReference type="SAM" id="Phobius"/>
    </source>
</evidence>
<dbReference type="InterPro" id="IPR021822">
    <property type="entry name" value="DUF3405"/>
</dbReference>
<keyword evidence="2" id="KW-1133">Transmembrane helix</keyword>
<reference evidence="3 4" key="2">
    <citation type="journal article" date="2014" name="J. Gen. Appl. Microbiol.">
        <title>The early diverging ascomycetous budding yeast Saitoella complicata has three histone deacetylases belonging to the Clr6, Hos2, and Rpd3 lineages.</title>
        <authorList>
            <person name="Nishida H."/>
            <person name="Matsumoto T."/>
            <person name="Kondo S."/>
            <person name="Hamamoto M."/>
            <person name="Yoshikawa H."/>
        </authorList>
    </citation>
    <scope>NUCLEOTIDE SEQUENCE [LARGE SCALE GENOMIC DNA]</scope>
    <source>
        <strain evidence="3 4">NRRL Y-17804</strain>
    </source>
</reference>
<dbReference type="STRING" id="698492.A0A0E9NQT9"/>
<evidence type="ECO:0000256" key="1">
    <source>
        <dbReference type="SAM" id="MobiDB-lite"/>
    </source>
</evidence>
<feature type="compositionally biased region" description="Basic and acidic residues" evidence="1">
    <location>
        <begin position="210"/>
        <end position="223"/>
    </location>
</feature>
<dbReference type="PANTHER" id="PTHR36205">
    <property type="entry name" value="CHROMOSOME 19, WHOLE GENOME SHOTGUN SEQUENCE"/>
    <property type="match status" value="1"/>
</dbReference>
<keyword evidence="2" id="KW-0812">Transmembrane</keyword>
<reference evidence="3 4" key="3">
    <citation type="journal article" date="2015" name="Genome Announc.">
        <title>Draft Genome Sequence of the Archiascomycetous Yeast Saitoella complicata.</title>
        <authorList>
            <person name="Yamauchi K."/>
            <person name="Kondo S."/>
            <person name="Hamamoto M."/>
            <person name="Takahashi Y."/>
            <person name="Ogura Y."/>
            <person name="Hayashi T."/>
            <person name="Nishida H."/>
        </authorList>
    </citation>
    <scope>NUCLEOTIDE SEQUENCE [LARGE SCALE GENOMIC DNA]</scope>
    <source>
        <strain evidence="3 4">NRRL Y-17804</strain>
    </source>
</reference>
<feature type="compositionally biased region" description="Basic and acidic residues" evidence="1">
    <location>
        <begin position="123"/>
        <end position="158"/>
    </location>
</feature>
<dbReference type="Proteomes" id="UP000033140">
    <property type="component" value="Unassembled WGS sequence"/>
</dbReference>
<evidence type="ECO:0000313" key="3">
    <source>
        <dbReference type="EMBL" id="GAO52163.1"/>
    </source>
</evidence>
<feature type="transmembrane region" description="Helical" evidence="2">
    <location>
        <begin position="28"/>
        <end position="46"/>
    </location>
</feature>
<dbReference type="PANTHER" id="PTHR36205:SF2">
    <property type="entry name" value="MAJOR FACILITATOR SUPERFAMILY TRANSPORTER"/>
    <property type="match status" value="1"/>
</dbReference>
<reference evidence="3 4" key="1">
    <citation type="journal article" date="2011" name="J. Gen. Appl. Microbiol.">
        <title>Draft genome sequencing of the enigmatic yeast Saitoella complicata.</title>
        <authorList>
            <person name="Nishida H."/>
            <person name="Hamamoto M."/>
            <person name="Sugiyama J."/>
        </authorList>
    </citation>
    <scope>NUCLEOTIDE SEQUENCE [LARGE SCALE GENOMIC DNA]</scope>
    <source>
        <strain evidence="3 4">NRRL Y-17804</strain>
    </source>
</reference>
<keyword evidence="4" id="KW-1185">Reference proteome</keyword>
<gene>
    <name evidence="3" type="ORF">G7K_6247-t1</name>
</gene>
<comment type="caution">
    <text evidence="3">The sequence shown here is derived from an EMBL/GenBank/DDBJ whole genome shotgun (WGS) entry which is preliminary data.</text>
</comment>
<keyword evidence="2" id="KW-0472">Membrane</keyword>
<sequence>MQGTPRMGLPGVYGHGPISHRRTSKRRVIRLFFASCIGLVLVWLVWSYEADVTNFGALQAGVVVGSESDVMVANHGNDEAIARWMPEKPKAEVVEPEKPIIDSVPPNPFQSSTEDVVVIPPTMKDEPEAQKPVEKADVEDKGKLKSDNNPSDTEKAGDDGSVIFPPGRIDVVALQAKVEEARRKLEGAVQDVQESISEKNKGNEANQAHGNDDQSHNHKDEKPVIPADLPKPKVVKPWEAWEQYEKFDHFSAFSEGSNIAIHDPYPDPSLRCPGPRDITLPNLNHCIDGRVDEHPPHLMGSYAVTNLSDPCFTVDQRYGPYTAFGFPDKRQLNDIDWKASIDACVASKTPTRRIAVMLRSYDGYIYERDDILNLRALLAELCLNTGAQYDLRILHEVKDGTAIFADPESYQRKAEAVVPSEFRGLVDLWSSDQMRSIYPGLARVDNWFGRRSSGQINTAQRAQHAPLQWFAVHHPEYEYFWNWELDVRYIGNYYELFSKAEAFARAQPCTNTTWKNSEKWFFEGMTPWDTDSSDEGIGEEADYIAFGPIFDPRGSRWYFESDIVNWPLERETPRRASIITNGRLSRRLLLEMHRINSQERRHIMCESFGLSVAFMNDWKAVYVPHPQYLERKWDVGVFQSAVNDKQFFRHEYDMWLTTYYFDAHFAKKLYDGWRKEAKTCRRAVLLHPIKRMMLPVQVGLMHPDVSDCLTSHVLFSYHTRYIGTLLFSFPFRLS</sequence>
<dbReference type="Pfam" id="PF11885">
    <property type="entry name" value="DUF3405"/>
    <property type="match status" value="2"/>
</dbReference>
<dbReference type="EMBL" id="BACD03000061">
    <property type="protein sequence ID" value="GAO52163.1"/>
    <property type="molecule type" value="Genomic_DNA"/>
</dbReference>
<evidence type="ECO:0008006" key="5">
    <source>
        <dbReference type="Google" id="ProtNLM"/>
    </source>
</evidence>
<feature type="region of interest" description="Disordered" evidence="1">
    <location>
        <begin position="121"/>
        <end position="165"/>
    </location>
</feature>
<dbReference type="AlphaFoldDB" id="A0A0E9NQT9"/>
<feature type="region of interest" description="Disordered" evidence="1">
    <location>
        <begin position="189"/>
        <end position="230"/>
    </location>
</feature>
<protein>
    <recommendedName>
        <fullName evidence="5">Glycosyl transferase CAP10 domain-containing protein</fullName>
    </recommendedName>
</protein>
<evidence type="ECO:0000313" key="4">
    <source>
        <dbReference type="Proteomes" id="UP000033140"/>
    </source>
</evidence>
<organism evidence="3 4">
    <name type="scientific">Saitoella complicata (strain BCRC 22490 / CBS 7301 / JCM 7358 / NBRC 10748 / NRRL Y-17804)</name>
    <dbReference type="NCBI Taxonomy" id="698492"/>
    <lineage>
        <taxon>Eukaryota</taxon>
        <taxon>Fungi</taxon>
        <taxon>Dikarya</taxon>
        <taxon>Ascomycota</taxon>
        <taxon>Taphrinomycotina</taxon>
        <taxon>Taphrinomycotina incertae sedis</taxon>
        <taxon>Saitoella</taxon>
    </lineage>
</organism>